<dbReference type="PANTHER" id="PTHR48020">
    <property type="entry name" value="PROTON MYO-INOSITOL COTRANSPORTER"/>
    <property type="match status" value="1"/>
</dbReference>
<feature type="transmembrane region" description="Helical" evidence="10">
    <location>
        <begin position="167"/>
        <end position="187"/>
    </location>
</feature>
<dbReference type="Gene3D" id="1.20.1250.20">
    <property type="entry name" value="MFS general substrate transporter like domains"/>
    <property type="match status" value="1"/>
</dbReference>
<feature type="transmembrane region" description="Helical" evidence="10">
    <location>
        <begin position="259"/>
        <end position="276"/>
    </location>
</feature>
<keyword evidence="6 10" id="KW-0472">Membrane</keyword>
<evidence type="ECO:0000256" key="1">
    <source>
        <dbReference type="ARBA" id="ARBA00004141"/>
    </source>
</evidence>
<evidence type="ECO:0000313" key="13">
    <source>
        <dbReference type="Proteomes" id="UP001221757"/>
    </source>
</evidence>
<evidence type="ECO:0000256" key="7">
    <source>
        <dbReference type="ARBA" id="ARBA00049119"/>
    </source>
</evidence>
<dbReference type="PROSITE" id="PS00216">
    <property type="entry name" value="SUGAR_TRANSPORT_1"/>
    <property type="match status" value="1"/>
</dbReference>
<dbReference type="FunFam" id="1.20.1250.20:FF:000100">
    <property type="entry name" value="MFS sugar transporter, putative"/>
    <property type="match status" value="1"/>
</dbReference>
<feature type="transmembrane region" description="Helical" evidence="10">
    <location>
        <begin position="547"/>
        <end position="566"/>
    </location>
</feature>
<dbReference type="PANTHER" id="PTHR48020:SF25">
    <property type="entry name" value="SUGAR TRANSPORTER, PUTATIVE (AFU_ORTHOLOGUE AFUA_7G05830)-RELATED"/>
    <property type="match status" value="1"/>
</dbReference>
<feature type="region of interest" description="Disordered" evidence="9">
    <location>
        <begin position="1"/>
        <end position="30"/>
    </location>
</feature>
<dbReference type="GO" id="GO:0015791">
    <property type="term" value="P:polyol transmembrane transport"/>
    <property type="evidence" value="ECO:0007669"/>
    <property type="project" value="UniProtKB-ARBA"/>
</dbReference>
<keyword evidence="4 10" id="KW-0812">Transmembrane</keyword>
<dbReference type="InterPro" id="IPR036259">
    <property type="entry name" value="MFS_trans_sf"/>
</dbReference>
<feature type="domain" description="Major facilitator superfamily (MFS) profile" evidence="11">
    <location>
        <begin position="119"/>
        <end position="570"/>
    </location>
</feature>
<protein>
    <submittedName>
        <fullName evidence="12">Proton myo-inositol cotransporter</fullName>
    </submittedName>
</protein>
<feature type="transmembrane region" description="Helical" evidence="10">
    <location>
        <begin position="450"/>
        <end position="471"/>
    </location>
</feature>
<dbReference type="GO" id="GO:0016020">
    <property type="term" value="C:membrane"/>
    <property type="evidence" value="ECO:0007669"/>
    <property type="project" value="UniProtKB-SubCell"/>
</dbReference>
<dbReference type="Pfam" id="PF00083">
    <property type="entry name" value="Sugar_tr"/>
    <property type="match status" value="1"/>
</dbReference>
<dbReference type="AlphaFoldDB" id="A0AAD7DXE4"/>
<evidence type="ECO:0000259" key="11">
    <source>
        <dbReference type="PROSITE" id="PS50850"/>
    </source>
</evidence>
<feature type="transmembrane region" description="Helical" evidence="10">
    <location>
        <begin position="296"/>
        <end position="315"/>
    </location>
</feature>
<dbReference type="PROSITE" id="PS50850">
    <property type="entry name" value="MFS"/>
    <property type="match status" value="1"/>
</dbReference>
<evidence type="ECO:0000256" key="9">
    <source>
        <dbReference type="SAM" id="MobiDB-lite"/>
    </source>
</evidence>
<dbReference type="PRINTS" id="PR00171">
    <property type="entry name" value="SUGRTRNSPORT"/>
</dbReference>
<dbReference type="InterPro" id="IPR003663">
    <property type="entry name" value="Sugar/inositol_transpt"/>
</dbReference>
<accession>A0AAD7DXE4</accession>
<feature type="compositionally biased region" description="Basic and acidic residues" evidence="9">
    <location>
        <begin position="1"/>
        <end position="18"/>
    </location>
</feature>
<dbReference type="InterPro" id="IPR005828">
    <property type="entry name" value="MFS_sugar_transport-like"/>
</dbReference>
<keyword evidence="13" id="KW-1185">Reference proteome</keyword>
<comment type="catalytic activity">
    <reaction evidence="7">
        <text>myo-inositol(out) + H(+)(out) = myo-inositol(in) + H(+)(in)</text>
        <dbReference type="Rhea" id="RHEA:60364"/>
        <dbReference type="ChEBI" id="CHEBI:15378"/>
        <dbReference type="ChEBI" id="CHEBI:17268"/>
    </reaction>
</comment>
<organism evidence="12 13">
    <name type="scientific">Mycena rosella</name>
    <name type="common">Pink bonnet</name>
    <name type="synonym">Agaricus rosellus</name>
    <dbReference type="NCBI Taxonomy" id="1033263"/>
    <lineage>
        <taxon>Eukaryota</taxon>
        <taxon>Fungi</taxon>
        <taxon>Dikarya</taxon>
        <taxon>Basidiomycota</taxon>
        <taxon>Agaricomycotina</taxon>
        <taxon>Agaricomycetes</taxon>
        <taxon>Agaricomycetidae</taxon>
        <taxon>Agaricales</taxon>
        <taxon>Marasmiineae</taxon>
        <taxon>Mycenaceae</taxon>
        <taxon>Mycena</taxon>
    </lineage>
</organism>
<comment type="caution">
    <text evidence="12">The sequence shown here is derived from an EMBL/GenBank/DDBJ whole genome shotgun (WGS) entry which is preliminary data.</text>
</comment>
<feature type="transmembrane region" description="Helical" evidence="10">
    <location>
        <begin position="515"/>
        <end position="535"/>
    </location>
</feature>
<dbReference type="SUPFAM" id="SSF103473">
    <property type="entry name" value="MFS general substrate transporter"/>
    <property type="match status" value="1"/>
</dbReference>
<evidence type="ECO:0000256" key="10">
    <source>
        <dbReference type="SAM" id="Phobius"/>
    </source>
</evidence>
<feature type="transmembrane region" description="Helical" evidence="10">
    <location>
        <begin position="477"/>
        <end position="494"/>
    </location>
</feature>
<keyword evidence="3 8" id="KW-0813">Transport</keyword>
<comment type="similarity">
    <text evidence="2 8">Belongs to the major facilitator superfamily. Sugar transporter (TC 2.A.1.1) family.</text>
</comment>
<evidence type="ECO:0000256" key="8">
    <source>
        <dbReference type="RuleBase" id="RU003346"/>
    </source>
</evidence>
<feature type="transmembrane region" description="Helical" evidence="10">
    <location>
        <begin position="425"/>
        <end position="443"/>
    </location>
</feature>
<dbReference type="InterPro" id="IPR020846">
    <property type="entry name" value="MFS_dom"/>
</dbReference>
<dbReference type="InterPro" id="IPR005829">
    <property type="entry name" value="Sugar_transporter_CS"/>
</dbReference>
<evidence type="ECO:0000313" key="12">
    <source>
        <dbReference type="EMBL" id="KAJ7701498.1"/>
    </source>
</evidence>
<feature type="transmembrane region" description="Helical" evidence="10">
    <location>
        <begin position="383"/>
        <end position="405"/>
    </location>
</feature>
<dbReference type="NCBIfam" id="TIGR00879">
    <property type="entry name" value="SP"/>
    <property type="match status" value="1"/>
</dbReference>
<keyword evidence="5 10" id="KW-1133">Transmembrane helix</keyword>
<feature type="transmembrane region" description="Helical" evidence="10">
    <location>
        <begin position="199"/>
        <end position="217"/>
    </location>
</feature>
<name>A0AAD7DXE4_MYCRO</name>
<sequence length="642" mass="71080">MSKAEKVDSEMSVSHKEQVVAGSDASSDDSLTMAETNSAVGKLRNPLAGFSRSRLQRMGEDFANNHGLAEHTELFVKAAQVAQDPTNFENIEALSMEDRDALRREYTHRWDQPKTLYYTICLCSVAAAVQGMDESVISGSVLFYPTYFGISTDAAVVGATVAARNEWLVGLVNGAPYLCCGILGCWLTDPLNRRLGRKGAILVTAILSGLACFWGALTNTWWHLLISRFVLGLGIGPKSSTVPVFAAECSPPAIRGAMASMWQMMVAFGIFLGYAADLALLNVPDHGSVTGLNWRLMLGSAGLPAVILAAQVLFVPESPRWLISKNRFPEAFKSLCALRKHQLQAARDLFYTALLLEQEQDLAKLAKGNRFVELFTVPRNRRAALASFIVMFMQQFCGVNVIVYYCSSVFVSSGFTNQQAFGASLGFGIINALVALPAIYTIDIFGRRPLLLWTFPFMTLFLLMTGFAFWIEDLTTRVAVVALGIYLFDIAYSPGEGPVPFTYSAEAFPLYVRDLGMSLATATTWFFNFVVALTFPRLNTAFTPQGAFGWYAAWNVVGFFAILFFVPETKSLTLEELDQVFSVSTRKHASYQFRQIPWLFNKYILRRDVPQEHLYPWESVEGQALRGMKEKDSVQTVSATMA</sequence>
<proteinExistence type="inferred from homology"/>
<dbReference type="GO" id="GO:0022857">
    <property type="term" value="F:transmembrane transporter activity"/>
    <property type="evidence" value="ECO:0007669"/>
    <property type="project" value="InterPro"/>
</dbReference>
<comment type="subcellular location">
    <subcellularLocation>
        <location evidence="1">Membrane</location>
        <topology evidence="1">Multi-pass membrane protein</topology>
    </subcellularLocation>
</comment>
<dbReference type="GO" id="GO:0015798">
    <property type="term" value="P:myo-inositol transport"/>
    <property type="evidence" value="ECO:0007669"/>
    <property type="project" value="UniProtKB-ARBA"/>
</dbReference>
<gene>
    <name evidence="12" type="ORF">B0H17DRAFT_1045646</name>
</gene>
<evidence type="ECO:0000256" key="5">
    <source>
        <dbReference type="ARBA" id="ARBA00022989"/>
    </source>
</evidence>
<evidence type="ECO:0000256" key="3">
    <source>
        <dbReference type="ARBA" id="ARBA00022448"/>
    </source>
</evidence>
<evidence type="ECO:0000256" key="4">
    <source>
        <dbReference type="ARBA" id="ARBA00022692"/>
    </source>
</evidence>
<dbReference type="Proteomes" id="UP001221757">
    <property type="component" value="Unassembled WGS sequence"/>
</dbReference>
<evidence type="ECO:0000256" key="6">
    <source>
        <dbReference type="ARBA" id="ARBA00023136"/>
    </source>
</evidence>
<evidence type="ECO:0000256" key="2">
    <source>
        <dbReference type="ARBA" id="ARBA00010992"/>
    </source>
</evidence>
<reference evidence="12" key="1">
    <citation type="submission" date="2023-03" db="EMBL/GenBank/DDBJ databases">
        <title>Massive genome expansion in bonnet fungi (Mycena s.s.) driven by repeated elements and novel gene families across ecological guilds.</title>
        <authorList>
            <consortium name="Lawrence Berkeley National Laboratory"/>
            <person name="Harder C.B."/>
            <person name="Miyauchi S."/>
            <person name="Viragh M."/>
            <person name="Kuo A."/>
            <person name="Thoen E."/>
            <person name="Andreopoulos B."/>
            <person name="Lu D."/>
            <person name="Skrede I."/>
            <person name="Drula E."/>
            <person name="Henrissat B."/>
            <person name="Morin E."/>
            <person name="Kohler A."/>
            <person name="Barry K."/>
            <person name="LaButti K."/>
            <person name="Morin E."/>
            <person name="Salamov A."/>
            <person name="Lipzen A."/>
            <person name="Mereny Z."/>
            <person name="Hegedus B."/>
            <person name="Baldrian P."/>
            <person name="Stursova M."/>
            <person name="Weitz H."/>
            <person name="Taylor A."/>
            <person name="Grigoriev I.V."/>
            <person name="Nagy L.G."/>
            <person name="Martin F."/>
            <person name="Kauserud H."/>
        </authorList>
    </citation>
    <scope>NUCLEOTIDE SEQUENCE</scope>
    <source>
        <strain evidence="12">CBHHK067</strain>
    </source>
</reference>
<dbReference type="EMBL" id="JARKIE010000017">
    <property type="protein sequence ID" value="KAJ7701498.1"/>
    <property type="molecule type" value="Genomic_DNA"/>
</dbReference>
<dbReference type="InterPro" id="IPR050814">
    <property type="entry name" value="Myo-inositol_Transporter"/>
</dbReference>